<sequence>MSPVDRRITWAEIAGGLQELYEIFDPEGRAVGVIDAGDVRGGIFQNVTGVW</sequence>
<evidence type="ECO:0000313" key="2">
    <source>
        <dbReference type="Proteomes" id="UP000482487"/>
    </source>
</evidence>
<dbReference type="OrthoDB" id="9826935at2"/>
<evidence type="ECO:0000313" key="1">
    <source>
        <dbReference type="EMBL" id="MYL82552.1"/>
    </source>
</evidence>
<organism evidence="1 2">
    <name type="scientific">Solidesulfovibrio aerotolerans</name>
    <dbReference type="NCBI Taxonomy" id="295255"/>
    <lineage>
        <taxon>Bacteria</taxon>
        <taxon>Pseudomonadati</taxon>
        <taxon>Thermodesulfobacteriota</taxon>
        <taxon>Desulfovibrionia</taxon>
        <taxon>Desulfovibrionales</taxon>
        <taxon>Desulfovibrionaceae</taxon>
        <taxon>Solidesulfovibrio</taxon>
    </lineage>
</organism>
<comment type="caution">
    <text evidence="1">The sequence shown here is derived from an EMBL/GenBank/DDBJ whole genome shotgun (WGS) entry which is preliminary data.</text>
</comment>
<name>A0A7C9MNB8_9BACT</name>
<gene>
    <name evidence="1" type="ORF">GTA51_05300</name>
</gene>
<accession>A0A7C9MNB8</accession>
<dbReference type="RefSeq" id="WP_160959302.1">
    <property type="nucleotide sequence ID" value="NZ_WVUD01000006.1"/>
</dbReference>
<reference evidence="1 2" key="1">
    <citation type="submission" date="2020-01" db="EMBL/GenBank/DDBJ databases">
        <title>Genome sequence of Desulfovibrio aerotolerans DSM 16695(T).</title>
        <authorList>
            <person name="Karnachuk O."/>
            <person name="Avakyan M."/>
            <person name="Mardanov A."/>
            <person name="Kadnikov V."/>
            <person name="Ravin N."/>
        </authorList>
    </citation>
    <scope>NUCLEOTIDE SEQUENCE [LARGE SCALE GENOMIC DNA]</scope>
    <source>
        <strain evidence="1 2">DSM 16695</strain>
    </source>
</reference>
<dbReference type="EMBL" id="WVUD01000006">
    <property type="protein sequence ID" value="MYL82552.1"/>
    <property type="molecule type" value="Genomic_DNA"/>
</dbReference>
<keyword evidence="2" id="KW-1185">Reference proteome</keyword>
<protein>
    <submittedName>
        <fullName evidence="1">Uncharacterized protein</fullName>
    </submittedName>
</protein>
<proteinExistence type="predicted"/>
<dbReference type="Proteomes" id="UP000482487">
    <property type="component" value="Unassembled WGS sequence"/>
</dbReference>
<dbReference type="AlphaFoldDB" id="A0A7C9MNB8"/>